<gene>
    <name evidence="1" type="ORF">Tcan_07974</name>
</gene>
<dbReference type="OrthoDB" id="5867008at2759"/>
<accession>A0A0B2W6C4</accession>
<comment type="caution">
    <text evidence="1">The sequence shown here is derived from an EMBL/GenBank/DDBJ whole genome shotgun (WGS) entry which is preliminary data.</text>
</comment>
<keyword evidence="2" id="KW-1185">Reference proteome</keyword>
<dbReference type="EMBL" id="JPKZ01000028">
    <property type="protein sequence ID" value="KHN89127.1"/>
    <property type="molecule type" value="Genomic_DNA"/>
</dbReference>
<proteinExistence type="predicted"/>
<evidence type="ECO:0000313" key="2">
    <source>
        <dbReference type="Proteomes" id="UP000031036"/>
    </source>
</evidence>
<dbReference type="Proteomes" id="UP000031036">
    <property type="component" value="Unassembled WGS sequence"/>
</dbReference>
<reference evidence="1 2" key="1">
    <citation type="submission" date="2014-11" db="EMBL/GenBank/DDBJ databases">
        <title>Genetic blueprint of the zoonotic pathogen Toxocara canis.</title>
        <authorList>
            <person name="Zhu X.-Q."/>
            <person name="Korhonen P.K."/>
            <person name="Cai H."/>
            <person name="Young N.D."/>
            <person name="Nejsum P."/>
            <person name="von Samson-Himmelstjerna G."/>
            <person name="Boag P.R."/>
            <person name="Tan P."/>
            <person name="Li Q."/>
            <person name="Min J."/>
            <person name="Yang Y."/>
            <person name="Wang X."/>
            <person name="Fang X."/>
            <person name="Hall R.S."/>
            <person name="Hofmann A."/>
            <person name="Sternberg P.W."/>
            <person name="Jex A.R."/>
            <person name="Gasser R.B."/>
        </authorList>
    </citation>
    <scope>NUCLEOTIDE SEQUENCE [LARGE SCALE GENOMIC DNA]</scope>
    <source>
        <strain evidence="1">PN_DK_2014</strain>
    </source>
</reference>
<dbReference type="AlphaFoldDB" id="A0A0B2W6C4"/>
<protein>
    <submittedName>
        <fullName evidence="1">Uncharacterized protein</fullName>
    </submittedName>
</protein>
<name>A0A0B2W6C4_TOXCA</name>
<organism evidence="1 2">
    <name type="scientific">Toxocara canis</name>
    <name type="common">Canine roundworm</name>
    <dbReference type="NCBI Taxonomy" id="6265"/>
    <lineage>
        <taxon>Eukaryota</taxon>
        <taxon>Metazoa</taxon>
        <taxon>Ecdysozoa</taxon>
        <taxon>Nematoda</taxon>
        <taxon>Chromadorea</taxon>
        <taxon>Rhabditida</taxon>
        <taxon>Spirurina</taxon>
        <taxon>Ascaridomorpha</taxon>
        <taxon>Ascaridoidea</taxon>
        <taxon>Toxocaridae</taxon>
        <taxon>Toxocara</taxon>
    </lineage>
</organism>
<evidence type="ECO:0000313" key="1">
    <source>
        <dbReference type="EMBL" id="KHN89127.1"/>
    </source>
</evidence>
<sequence length="127" mass="14445">MTTTGRFSSMMDVLIPVFLFAMKTHRKYLYTASWKCPEKGLPPSCGEFCPCVLQPDGKCWSYQSKYLAADIDGAVVSFPDLSMLDPPDPVDGTYPNYCETEECIECQRVIKQRLCQVRIGDSFFFLQ</sequence>